<evidence type="ECO:0000256" key="3">
    <source>
        <dbReference type="ARBA" id="ARBA00023015"/>
    </source>
</evidence>
<dbReference type="GO" id="GO:0003677">
    <property type="term" value="F:DNA binding"/>
    <property type="evidence" value="ECO:0007669"/>
    <property type="project" value="UniProtKB-KW"/>
</dbReference>
<feature type="compositionally biased region" description="Low complexity" evidence="9">
    <location>
        <begin position="372"/>
        <end position="395"/>
    </location>
</feature>
<feature type="compositionally biased region" description="Basic and acidic residues" evidence="9">
    <location>
        <begin position="322"/>
        <end position="338"/>
    </location>
</feature>
<name>A0A9Q1HD16_HOLLE</name>
<comment type="similarity">
    <text evidence="2 8">Belongs to the TFIIF alpha subunit family.</text>
</comment>
<evidence type="ECO:0000256" key="2">
    <source>
        <dbReference type="ARBA" id="ARBA00005249"/>
    </source>
</evidence>
<dbReference type="InterPro" id="IPR036390">
    <property type="entry name" value="WH_DNA-bd_sf"/>
</dbReference>
<evidence type="ECO:0000256" key="5">
    <source>
        <dbReference type="ARBA" id="ARBA00023163"/>
    </source>
</evidence>
<keyword evidence="11" id="KW-1185">Reference proteome</keyword>
<feature type="region of interest" description="Disordered" evidence="9">
    <location>
        <begin position="186"/>
        <end position="499"/>
    </location>
</feature>
<dbReference type="Gene3D" id="1.10.10.10">
    <property type="entry name" value="Winged helix-like DNA-binding domain superfamily/Winged helix DNA-binding domain"/>
    <property type="match status" value="1"/>
</dbReference>
<feature type="compositionally biased region" description="Basic and acidic residues" evidence="9">
    <location>
        <begin position="186"/>
        <end position="203"/>
    </location>
</feature>
<evidence type="ECO:0000256" key="8">
    <source>
        <dbReference type="RuleBase" id="RU366044"/>
    </source>
</evidence>
<evidence type="ECO:0000256" key="1">
    <source>
        <dbReference type="ARBA" id="ARBA00004123"/>
    </source>
</evidence>
<proteinExistence type="inferred from homology"/>
<comment type="caution">
    <text evidence="10">The sequence shown here is derived from an EMBL/GenBank/DDBJ whole genome shotgun (WGS) entry which is preliminary data.</text>
</comment>
<feature type="compositionally biased region" description="Acidic residues" evidence="9">
    <location>
        <begin position="304"/>
        <end position="321"/>
    </location>
</feature>
<protein>
    <recommendedName>
        <fullName evidence="8">Transcription initiation factor IIF subunit alpha</fullName>
    </recommendedName>
</protein>
<reference evidence="10" key="1">
    <citation type="submission" date="2021-10" db="EMBL/GenBank/DDBJ databases">
        <title>Tropical sea cucumber genome reveals ecological adaptation and Cuvierian tubules defense mechanism.</title>
        <authorList>
            <person name="Chen T."/>
        </authorList>
    </citation>
    <scope>NUCLEOTIDE SEQUENCE</scope>
    <source>
        <strain evidence="10">Nanhai2018</strain>
        <tissue evidence="10">Muscle</tissue>
    </source>
</reference>
<evidence type="ECO:0000256" key="4">
    <source>
        <dbReference type="ARBA" id="ARBA00023125"/>
    </source>
</evidence>
<sequence>MASQLPGSSSKVGEFLVKIPKKSNKKYSVMQFNRQNKVDFKQWNQVKMERENNLKEFKATVGEDLPLYGAGSEFGRERREEARKKKFGVRVQKYKEEDQPWILKLGGKQGKKFRGRKEGLVAENSSYYVFKQLPDSTFEAYPVDSFYNFMPMIQYRTLNAEEAEEEFGRRDRTMNYFSMMLQRRLKDQTEGDEKAEKPEKRSSSQELTITEDDEFQNLLLSEDEDGSDDDSPSERKKGNKKDDKGAKGKKKKKQVEDEAEEESDEGDFDARELDYISEESSEGEAEIEEKHDIKGIDQELQKIEDEEEENEENEEADEEGEDPSKEDGEIPKEKKNGESDFSQSDSSDSDIDDSKIQSPFFMQKKPAKKSSNKSSSRSSTGPSSRSNTPTPSDTTKTLSDAASKLQKETVKRPFPSSSSDIPSKVKRTESDLPKSLSSAMTSEKGDPTRLKSENVSNKFQAIKRPHGSSGEHHSAKRMRTGSPVPRSQTGTPPSEQGITEEVVRRYLLRKPMQTKDLLYKLNPKKVGLSKDEVVKRLTEVLKRLNPDKIRIKDKNYWTIKSDNQKAGGV</sequence>
<dbReference type="GO" id="GO:0016251">
    <property type="term" value="F:RNA polymerase II general transcription initiation factor activity"/>
    <property type="evidence" value="ECO:0007669"/>
    <property type="project" value="TreeGrafter"/>
</dbReference>
<dbReference type="GO" id="GO:0032968">
    <property type="term" value="P:positive regulation of transcription elongation by RNA polymerase II"/>
    <property type="evidence" value="ECO:0007669"/>
    <property type="project" value="InterPro"/>
</dbReference>
<feature type="compositionally biased region" description="Polar residues" evidence="9">
    <location>
        <begin position="485"/>
        <end position="497"/>
    </location>
</feature>
<feature type="compositionally biased region" description="Acidic residues" evidence="9">
    <location>
        <begin position="275"/>
        <end position="287"/>
    </location>
</feature>
<feature type="compositionally biased region" description="Acidic residues" evidence="9">
    <location>
        <begin position="209"/>
        <end position="231"/>
    </location>
</feature>
<dbReference type="SUPFAM" id="SSF46785">
    <property type="entry name" value="Winged helix' DNA-binding domain"/>
    <property type="match status" value="1"/>
</dbReference>
<keyword evidence="3 8" id="KW-0805">Transcription regulation</keyword>
<dbReference type="Pfam" id="PF05793">
    <property type="entry name" value="TFIIF_alpha"/>
    <property type="match status" value="1"/>
</dbReference>
<dbReference type="SUPFAM" id="SSF50916">
    <property type="entry name" value="Rap30/74 interaction domains"/>
    <property type="match status" value="1"/>
</dbReference>
<dbReference type="EMBL" id="JAIZAY010000006">
    <property type="protein sequence ID" value="KAJ8040741.1"/>
    <property type="molecule type" value="Genomic_DNA"/>
</dbReference>
<dbReference type="InterPro" id="IPR011039">
    <property type="entry name" value="TFIIF_interaction"/>
</dbReference>
<gene>
    <name evidence="10" type="ORF">HOLleu_15128</name>
</gene>
<dbReference type="PANTHER" id="PTHR13011:SF0">
    <property type="entry name" value="GENERAL TRANSCRIPTION FACTOR IIF SUBUNIT 1"/>
    <property type="match status" value="1"/>
</dbReference>
<evidence type="ECO:0000256" key="6">
    <source>
        <dbReference type="ARBA" id="ARBA00023242"/>
    </source>
</evidence>
<dbReference type="PANTHER" id="PTHR13011">
    <property type="entry name" value="TFIIF-ALPHA"/>
    <property type="match status" value="1"/>
</dbReference>
<feature type="compositionally biased region" description="Basic and acidic residues" evidence="9">
    <location>
        <begin position="443"/>
        <end position="452"/>
    </location>
</feature>
<keyword evidence="6 8" id="KW-0539">Nucleus</keyword>
<dbReference type="GO" id="GO:0001096">
    <property type="term" value="F:TFIIF-class transcription factor complex binding"/>
    <property type="evidence" value="ECO:0007669"/>
    <property type="project" value="TreeGrafter"/>
</dbReference>
<evidence type="ECO:0000256" key="9">
    <source>
        <dbReference type="SAM" id="MobiDB-lite"/>
    </source>
</evidence>
<keyword evidence="4 8" id="KW-0238">DNA-binding</keyword>
<accession>A0A9Q1HD16</accession>
<dbReference type="InterPro" id="IPR008851">
    <property type="entry name" value="TFIIF-alpha"/>
</dbReference>
<evidence type="ECO:0000256" key="7">
    <source>
        <dbReference type="ARBA" id="ARBA00025232"/>
    </source>
</evidence>
<dbReference type="InterPro" id="IPR036388">
    <property type="entry name" value="WH-like_DNA-bd_sf"/>
</dbReference>
<dbReference type="GO" id="GO:0005674">
    <property type="term" value="C:transcription factor TFIIF complex"/>
    <property type="evidence" value="ECO:0007669"/>
    <property type="project" value="TreeGrafter"/>
</dbReference>
<feature type="compositionally biased region" description="Acidic residues" evidence="9">
    <location>
        <begin position="257"/>
        <end position="267"/>
    </location>
</feature>
<keyword evidence="5 8" id="KW-0804">Transcription</keyword>
<evidence type="ECO:0000313" key="11">
    <source>
        <dbReference type="Proteomes" id="UP001152320"/>
    </source>
</evidence>
<comment type="function">
    <text evidence="7 8">TFIIF is a general transcription initiation factor that binds to RNA polymerase II and helps to recruit it to the initiation complex in collaboration with TFIIB. It promotes transcription elongation.</text>
</comment>
<evidence type="ECO:0000313" key="10">
    <source>
        <dbReference type="EMBL" id="KAJ8040741.1"/>
    </source>
</evidence>
<feature type="compositionally biased region" description="Basic and acidic residues" evidence="9">
    <location>
        <begin position="288"/>
        <end position="303"/>
    </location>
</feature>
<dbReference type="GO" id="GO:0006367">
    <property type="term" value="P:transcription initiation at RNA polymerase II promoter"/>
    <property type="evidence" value="ECO:0007669"/>
    <property type="project" value="InterPro"/>
</dbReference>
<dbReference type="AlphaFoldDB" id="A0A9Q1HD16"/>
<comment type="subcellular location">
    <subcellularLocation>
        <location evidence="1 8">Nucleus</location>
    </subcellularLocation>
</comment>
<dbReference type="Proteomes" id="UP001152320">
    <property type="component" value="Chromosome 6"/>
</dbReference>
<dbReference type="OrthoDB" id="76676at2759"/>
<organism evidence="10 11">
    <name type="scientific">Holothuria leucospilota</name>
    <name type="common">Black long sea cucumber</name>
    <name type="synonym">Mertensiothuria leucospilota</name>
    <dbReference type="NCBI Taxonomy" id="206669"/>
    <lineage>
        <taxon>Eukaryota</taxon>
        <taxon>Metazoa</taxon>
        <taxon>Echinodermata</taxon>
        <taxon>Eleutherozoa</taxon>
        <taxon>Echinozoa</taxon>
        <taxon>Holothuroidea</taxon>
        <taxon>Aspidochirotacea</taxon>
        <taxon>Aspidochirotida</taxon>
        <taxon>Holothuriidae</taxon>
        <taxon>Holothuria</taxon>
    </lineage>
</organism>
<feature type="compositionally biased region" description="Basic and acidic residues" evidence="9">
    <location>
        <begin position="232"/>
        <end position="246"/>
    </location>
</feature>